<dbReference type="EMBL" id="JAAAIP010000939">
    <property type="protein sequence ID" value="KAG0311341.1"/>
    <property type="molecule type" value="Genomic_DNA"/>
</dbReference>
<sequence>MVGNGNIIIKALSEPGDRNYHDSLFWDSIRTSYDAVVTTTAILCSLLGSSTVDFRIRTIHVWDKTSSRYGADQCFERIIPWLVVDGFAKRGRNQEDTVAQVGNAFLQGGVEGGLILAKSQFICLERIRTWGYLDANFKRMRAQRLDTGSIVVVRDITAVQAVEKLLGYVFVDKRLLLEGLTHRNTPPNYERLKFLGDAVYPKDQTKVTMNLAILSVCNATLGMLCLETGLYQHIQHATAMNPHEAAFASVRVRMQDARRNALDLDGAYWLQCKIPKVLADVMESVFGAVFLDSGCQFAPVCELFMRLMEPTLRKHLTDDTRGNDHSARRSS</sequence>
<dbReference type="GO" id="GO:0004525">
    <property type="term" value="F:ribonuclease III activity"/>
    <property type="evidence" value="ECO:0007669"/>
    <property type="project" value="InterPro"/>
</dbReference>
<dbReference type="SMART" id="SM00535">
    <property type="entry name" value="RIBOc"/>
    <property type="match status" value="1"/>
</dbReference>
<dbReference type="PANTHER" id="PTHR14950">
    <property type="entry name" value="DICER-RELATED"/>
    <property type="match status" value="1"/>
</dbReference>
<reference evidence="3" key="1">
    <citation type="journal article" date="2020" name="Fungal Divers.">
        <title>Resolving the Mortierellaceae phylogeny through synthesis of multi-gene phylogenetics and phylogenomics.</title>
        <authorList>
            <person name="Vandepol N."/>
            <person name="Liber J."/>
            <person name="Desiro A."/>
            <person name="Na H."/>
            <person name="Kennedy M."/>
            <person name="Barry K."/>
            <person name="Grigoriev I.V."/>
            <person name="Miller A.N."/>
            <person name="O'Donnell K."/>
            <person name="Stajich J.E."/>
            <person name="Bonito G."/>
        </authorList>
    </citation>
    <scope>NUCLEOTIDE SEQUENCE</scope>
    <source>
        <strain evidence="3">REB-010B</strain>
    </source>
</reference>
<dbReference type="CDD" id="cd00593">
    <property type="entry name" value="RIBOc"/>
    <property type="match status" value="1"/>
</dbReference>
<dbReference type="PROSITE" id="PS50142">
    <property type="entry name" value="RNASE_3_2"/>
    <property type="match status" value="1"/>
</dbReference>
<keyword evidence="1" id="KW-0378">Hydrolase</keyword>
<comment type="caution">
    <text evidence="3">The sequence shown here is derived from an EMBL/GenBank/DDBJ whole genome shotgun (WGS) entry which is preliminary data.</text>
</comment>
<protein>
    <submittedName>
        <fullName evidence="3">Endoribonuclease Dicer</fullName>
    </submittedName>
</protein>
<dbReference type="Proteomes" id="UP000738325">
    <property type="component" value="Unassembled WGS sequence"/>
</dbReference>
<accession>A0A9P6R6T6</accession>
<feature type="domain" description="RNase III" evidence="2">
    <location>
        <begin position="159"/>
        <end position="294"/>
    </location>
</feature>
<organism evidence="3 4">
    <name type="scientific">Dissophora globulifera</name>
    <dbReference type="NCBI Taxonomy" id="979702"/>
    <lineage>
        <taxon>Eukaryota</taxon>
        <taxon>Fungi</taxon>
        <taxon>Fungi incertae sedis</taxon>
        <taxon>Mucoromycota</taxon>
        <taxon>Mortierellomycotina</taxon>
        <taxon>Mortierellomycetes</taxon>
        <taxon>Mortierellales</taxon>
        <taxon>Mortierellaceae</taxon>
        <taxon>Dissophora</taxon>
    </lineage>
</organism>
<evidence type="ECO:0000313" key="3">
    <source>
        <dbReference type="EMBL" id="KAG0311341.1"/>
    </source>
</evidence>
<evidence type="ECO:0000256" key="1">
    <source>
        <dbReference type="ARBA" id="ARBA00022801"/>
    </source>
</evidence>
<dbReference type="SUPFAM" id="SSF69065">
    <property type="entry name" value="RNase III domain-like"/>
    <property type="match status" value="1"/>
</dbReference>
<evidence type="ECO:0000259" key="2">
    <source>
        <dbReference type="PROSITE" id="PS50142"/>
    </source>
</evidence>
<dbReference type="GO" id="GO:0006396">
    <property type="term" value="P:RNA processing"/>
    <property type="evidence" value="ECO:0007669"/>
    <property type="project" value="InterPro"/>
</dbReference>
<proteinExistence type="predicted"/>
<dbReference type="InterPro" id="IPR000999">
    <property type="entry name" value="RNase_III_dom"/>
</dbReference>
<dbReference type="InterPro" id="IPR036389">
    <property type="entry name" value="RNase_III_sf"/>
</dbReference>
<dbReference type="OrthoDB" id="416741at2759"/>
<name>A0A9P6R6T6_9FUNG</name>
<dbReference type="Pfam" id="PF00636">
    <property type="entry name" value="Ribonuclease_3"/>
    <property type="match status" value="1"/>
</dbReference>
<dbReference type="AlphaFoldDB" id="A0A9P6R6T6"/>
<dbReference type="Gene3D" id="1.10.1520.10">
    <property type="entry name" value="Ribonuclease III domain"/>
    <property type="match status" value="1"/>
</dbReference>
<gene>
    <name evidence="3" type="primary">DICER1_3</name>
    <name evidence="3" type="ORF">BGZ99_010239</name>
</gene>
<keyword evidence="4" id="KW-1185">Reference proteome</keyword>
<evidence type="ECO:0000313" key="4">
    <source>
        <dbReference type="Proteomes" id="UP000738325"/>
    </source>
</evidence>
<dbReference type="PANTHER" id="PTHR14950:SF37">
    <property type="entry name" value="ENDORIBONUCLEASE DICER"/>
    <property type="match status" value="1"/>
</dbReference>